<reference evidence="2" key="1">
    <citation type="submission" date="2021-01" db="EMBL/GenBank/DDBJ databases">
        <title>Whole genome shotgun sequence of Planosporangium flavigriseum NBRC 105377.</title>
        <authorList>
            <person name="Komaki H."/>
            <person name="Tamura T."/>
        </authorList>
    </citation>
    <scope>NUCLEOTIDE SEQUENCE</scope>
    <source>
        <strain evidence="2">NBRC 105377</strain>
    </source>
</reference>
<feature type="domain" description="HTH cro/C1-type" evidence="1">
    <location>
        <begin position="42"/>
        <end position="99"/>
    </location>
</feature>
<dbReference type="AlphaFoldDB" id="A0A8J3M0K3"/>
<accession>A0A8J3M0K3</accession>
<dbReference type="SMART" id="SM00530">
    <property type="entry name" value="HTH_XRE"/>
    <property type="match status" value="1"/>
</dbReference>
<dbReference type="RefSeq" id="WP_168078592.1">
    <property type="nucleotide sequence ID" value="NZ_BAAAQJ010000004.1"/>
</dbReference>
<organism evidence="2 3">
    <name type="scientific">Planosporangium flavigriseum</name>
    <dbReference type="NCBI Taxonomy" id="373681"/>
    <lineage>
        <taxon>Bacteria</taxon>
        <taxon>Bacillati</taxon>
        <taxon>Actinomycetota</taxon>
        <taxon>Actinomycetes</taxon>
        <taxon>Micromonosporales</taxon>
        <taxon>Micromonosporaceae</taxon>
        <taxon>Planosporangium</taxon>
    </lineage>
</organism>
<dbReference type="InterPro" id="IPR010982">
    <property type="entry name" value="Lambda_DNA-bd_dom_sf"/>
</dbReference>
<evidence type="ECO:0000313" key="2">
    <source>
        <dbReference type="EMBL" id="GIG76866.1"/>
    </source>
</evidence>
<dbReference type="SUPFAM" id="SSF47413">
    <property type="entry name" value="lambda repressor-like DNA-binding domains"/>
    <property type="match status" value="1"/>
</dbReference>
<dbReference type="Pfam" id="PF01381">
    <property type="entry name" value="HTH_3"/>
    <property type="match status" value="1"/>
</dbReference>
<dbReference type="Gene3D" id="1.10.260.40">
    <property type="entry name" value="lambda repressor-like DNA-binding domains"/>
    <property type="match status" value="1"/>
</dbReference>
<dbReference type="Proteomes" id="UP000653674">
    <property type="component" value="Unassembled WGS sequence"/>
</dbReference>
<proteinExistence type="predicted"/>
<evidence type="ECO:0000313" key="3">
    <source>
        <dbReference type="Proteomes" id="UP000653674"/>
    </source>
</evidence>
<comment type="caution">
    <text evidence="2">The sequence shown here is derived from an EMBL/GenBank/DDBJ whole genome shotgun (WGS) entry which is preliminary data.</text>
</comment>
<dbReference type="CDD" id="cd00093">
    <property type="entry name" value="HTH_XRE"/>
    <property type="match status" value="1"/>
</dbReference>
<dbReference type="InterPro" id="IPR001387">
    <property type="entry name" value="Cro/C1-type_HTH"/>
</dbReference>
<evidence type="ECO:0000259" key="1">
    <source>
        <dbReference type="PROSITE" id="PS50943"/>
    </source>
</evidence>
<dbReference type="PROSITE" id="PS50943">
    <property type="entry name" value="HTH_CROC1"/>
    <property type="match status" value="1"/>
</dbReference>
<keyword evidence="3" id="KW-1185">Reference proteome</keyword>
<sequence>MKHTHSAFWDDLAEDLKDPDFLRDYILEAMRIQTVDHLVNSLDEAREAAGMTKADVARAVRAKDSVIRRLFSESSRNYTVETLSAVAAALGMRLTLEPLPEAERAYITEPLLSGSAADTHALAQHLTEVRDSDREEPALV</sequence>
<gene>
    <name evidence="2" type="ORF">Pfl04_52700</name>
</gene>
<name>A0A8J3M0K3_9ACTN</name>
<protein>
    <recommendedName>
        <fullName evidence="1">HTH cro/C1-type domain-containing protein</fullName>
    </recommendedName>
</protein>
<dbReference type="GO" id="GO:0003677">
    <property type="term" value="F:DNA binding"/>
    <property type="evidence" value="ECO:0007669"/>
    <property type="project" value="InterPro"/>
</dbReference>
<dbReference type="EMBL" id="BONU01000108">
    <property type="protein sequence ID" value="GIG76866.1"/>
    <property type="molecule type" value="Genomic_DNA"/>
</dbReference>